<feature type="domain" description="UPAR/Ly6" evidence="11">
    <location>
        <begin position="49"/>
        <end position="116"/>
    </location>
</feature>
<evidence type="ECO:0000313" key="13">
    <source>
        <dbReference type="Proteomes" id="UP001178461"/>
    </source>
</evidence>
<organism evidence="12 13">
    <name type="scientific">Podarcis lilfordi</name>
    <name type="common">Lilford's wall lizard</name>
    <dbReference type="NCBI Taxonomy" id="74358"/>
    <lineage>
        <taxon>Eukaryota</taxon>
        <taxon>Metazoa</taxon>
        <taxon>Chordata</taxon>
        <taxon>Craniata</taxon>
        <taxon>Vertebrata</taxon>
        <taxon>Euteleostomi</taxon>
        <taxon>Lepidosauria</taxon>
        <taxon>Squamata</taxon>
        <taxon>Bifurcata</taxon>
        <taxon>Unidentata</taxon>
        <taxon>Episquamata</taxon>
        <taxon>Laterata</taxon>
        <taxon>Lacertibaenia</taxon>
        <taxon>Lacertidae</taxon>
        <taxon>Podarcis</taxon>
    </lineage>
</organism>
<dbReference type="GO" id="GO:0005886">
    <property type="term" value="C:plasma membrane"/>
    <property type="evidence" value="ECO:0007669"/>
    <property type="project" value="UniProtKB-SubCell"/>
</dbReference>
<feature type="domain" description="UPAR/Ly6" evidence="11">
    <location>
        <begin position="140"/>
        <end position="220"/>
    </location>
</feature>
<evidence type="ECO:0000256" key="6">
    <source>
        <dbReference type="ARBA" id="ARBA00022729"/>
    </source>
</evidence>
<keyword evidence="10" id="KW-0449">Lipoprotein</keyword>
<evidence type="ECO:0000256" key="2">
    <source>
        <dbReference type="ARBA" id="ARBA00004613"/>
    </source>
</evidence>
<dbReference type="Gene3D" id="2.10.60.10">
    <property type="entry name" value="CD59"/>
    <property type="match status" value="2"/>
</dbReference>
<dbReference type="EMBL" id="OX395133">
    <property type="protein sequence ID" value="CAI5781088.1"/>
    <property type="molecule type" value="Genomic_DNA"/>
</dbReference>
<keyword evidence="7" id="KW-0472">Membrane</keyword>
<evidence type="ECO:0000256" key="7">
    <source>
        <dbReference type="ARBA" id="ARBA00023136"/>
    </source>
</evidence>
<dbReference type="GO" id="GO:0005576">
    <property type="term" value="C:extracellular region"/>
    <property type="evidence" value="ECO:0007669"/>
    <property type="project" value="UniProtKB-SubCell"/>
</dbReference>
<dbReference type="Proteomes" id="UP001178461">
    <property type="component" value="Chromosome 8"/>
</dbReference>
<evidence type="ECO:0000256" key="1">
    <source>
        <dbReference type="ARBA" id="ARBA00004609"/>
    </source>
</evidence>
<dbReference type="PANTHER" id="PTHR10624:SF9">
    <property type="entry name" value="LY6_PLAUR DOMAIN-CONTAINING PROTEIN 5"/>
    <property type="match status" value="1"/>
</dbReference>
<keyword evidence="6" id="KW-0732">Signal</keyword>
<keyword evidence="9" id="KW-0325">Glycoprotein</keyword>
<reference evidence="12" key="1">
    <citation type="submission" date="2022-12" db="EMBL/GenBank/DDBJ databases">
        <authorList>
            <person name="Alioto T."/>
            <person name="Alioto T."/>
            <person name="Gomez Garrido J."/>
        </authorList>
    </citation>
    <scope>NUCLEOTIDE SEQUENCE</scope>
</reference>
<evidence type="ECO:0000256" key="4">
    <source>
        <dbReference type="ARBA" id="ARBA00022525"/>
    </source>
</evidence>
<dbReference type="SUPFAM" id="SSF57302">
    <property type="entry name" value="Snake toxin-like"/>
    <property type="match status" value="2"/>
</dbReference>
<comment type="subcellular location">
    <subcellularLocation>
        <location evidence="1">Cell membrane</location>
        <topology evidence="1">Lipid-anchor</topology>
        <topology evidence="1">GPI-anchor</topology>
    </subcellularLocation>
    <subcellularLocation>
        <location evidence="2">Secreted</location>
    </subcellularLocation>
</comment>
<evidence type="ECO:0000256" key="5">
    <source>
        <dbReference type="ARBA" id="ARBA00022622"/>
    </source>
</evidence>
<evidence type="ECO:0000259" key="11">
    <source>
        <dbReference type="Pfam" id="PF00021"/>
    </source>
</evidence>
<name>A0AA35PD86_9SAUR</name>
<protein>
    <recommendedName>
        <fullName evidence="11">UPAR/Ly6 domain-containing protein</fullName>
    </recommendedName>
</protein>
<keyword evidence="13" id="KW-1185">Reference proteome</keyword>
<dbReference type="InterPro" id="IPR045860">
    <property type="entry name" value="Snake_toxin-like_sf"/>
</dbReference>
<dbReference type="GO" id="GO:0098552">
    <property type="term" value="C:side of membrane"/>
    <property type="evidence" value="ECO:0007669"/>
    <property type="project" value="UniProtKB-KW"/>
</dbReference>
<evidence type="ECO:0000256" key="8">
    <source>
        <dbReference type="ARBA" id="ARBA00023157"/>
    </source>
</evidence>
<evidence type="ECO:0000313" key="12">
    <source>
        <dbReference type="EMBL" id="CAI5781088.1"/>
    </source>
</evidence>
<dbReference type="InterPro" id="IPR016054">
    <property type="entry name" value="LY6_UPA_recep-like"/>
</dbReference>
<evidence type="ECO:0000256" key="9">
    <source>
        <dbReference type="ARBA" id="ARBA00023180"/>
    </source>
</evidence>
<gene>
    <name evidence="12" type="ORF">PODLI_1B012502</name>
</gene>
<keyword evidence="3" id="KW-1003">Cell membrane</keyword>
<accession>A0AA35PD86</accession>
<evidence type="ECO:0000256" key="3">
    <source>
        <dbReference type="ARBA" id="ARBA00022475"/>
    </source>
</evidence>
<sequence>MTSRQKDIANNFSRISYPFSPHFFSGISALKCYQSNFIISTPLTTSFDDIINCSSAENVCTEAQLTLRIDKEVLIMSHKGCASKDLVDGTKPINSGDRHFAILFNQIYCFGDLCNANSETWIAPKTPIKDTAAEGSSSNQCHSGFDWGLDDTVHRIVTCSKGYNQCYSGTYNISVATFLTPMIFRTCQRPACDAIKSQIFGPISITSKSGSCCSSSNCNGKIINPTNYGVRSTTNPYLSYDHYGSGFQGLCLQLCPLLAVLGTTILGIWG</sequence>
<keyword evidence="8" id="KW-1015">Disulfide bond</keyword>
<proteinExistence type="predicted"/>
<keyword evidence="5" id="KW-0336">GPI-anchor</keyword>
<evidence type="ECO:0000256" key="10">
    <source>
        <dbReference type="ARBA" id="ARBA00023288"/>
    </source>
</evidence>
<dbReference type="AlphaFoldDB" id="A0AA35PD86"/>
<keyword evidence="4" id="KW-0964">Secreted</keyword>
<dbReference type="PANTHER" id="PTHR10624">
    <property type="entry name" value="UROKINASE PLASMINOGEN ACTIVATOR SURFACE RECEPTOR-RELATED"/>
    <property type="match status" value="1"/>
</dbReference>
<dbReference type="Pfam" id="PF00021">
    <property type="entry name" value="UPAR_LY6"/>
    <property type="match status" value="2"/>
</dbReference>